<proteinExistence type="predicted"/>
<keyword evidence="2" id="KW-0614">Plasmid</keyword>
<name>A0AAJ3Z336_9BACI</name>
<organism evidence="2 3">
    <name type="scientific">Bacillus glycinifermentans</name>
    <dbReference type="NCBI Taxonomy" id="1664069"/>
    <lineage>
        <taxon>Bacteria</taxon>
        <taxon>Bacillati</taxon>
        <taxon>Bacillota</taxon>
        <taxon>Bacilli</taxon>
        <taxon>Bacillales</taxon>
        <taxon>Bacillaceae</taxon>
        <taxon>Bacillus</taxon>
    </lineage>
</organism>
<dbReference type="GeneID" id="39505831"/>
<evidence type="ECO:0000313" key="3">
    <source>
        <dbReference type="Proteomes" id="UP000288675"/>
    </source>
</evidence>
<evidence type="ECO:0000313" key="2">
    <source>
        <dbReference type="EMBL" id="QAT68059.1"/>
    </source>
</evidence>
<keyword evidence="1" id="KW-0812">Transmembrane</keyword>
<evidence type="ECO:0008006" key="4">
    <source>
        <dbReference type="Google" id="ProtNLM"/>
    </source>
</evidence>
<sequence length="121" mass="13510">MAMEDAAGEFTMQLIFMSILYFLLGIVIFGAQSIQTTDFKNYVDSQLERNGGLTAEASTNIQAYSNKHYGGRYTVESSSGSKKLPYGEVIDYEITGKLKIFFMDIPDQLVKKRGSTISLVR</sequence>
<keyword evidence="1" id="KW-1133">Transmembrane helix</keyword>
<dbReference type="AlphaFoldDB" id="A0AAJ3Z336"/>
<geneLocation type="plasmid" evidence="2 3">
    <name>unnamed1</name>
</geneLocation>
<keyword evidence="1" id="KW-0472">Membrane</keyword>
<protein>
    <recommendedName>
        <fullName evidence="4">DUF4320 family protein</fullName>
    </recommendedName>
</protein>
<gene>
    <name evidence="2" type="ORF">EQZ20_24615</name>
</gene>
<dbReference type="RefSeq" id="WP_128748508.1">
    <property type="nucleotide sequence ID" value="NZ_CP035233.1"/>
</dbReference>
<dbReference type="Proteomes" id="UP000288675">
    <property type="component" value="Plasmid unnamed1"/>
</dbReference>
<feature type="transmembrane region" description="Helical" evidence="1">
    <location>
        <begin position="12"/>
        <end position="31"/>
    </location>
</feature>
<evidence type="ECO:0000256" key="1">
    <source>
        <dbReference type="SAM" id="Phobius"/>
    </source>
</evidence>
<accession>A0AAJ3Z336</accession>
<dbReference type="EMBL" id="CP035233">
    <property type="protein sequence ID" value="QAT68059.1"/>
    <property type="molecule type" value="Genomic_DNA"/>
</dbReference>
<reference evidence="2 3" key="1">
    <citation type="submission" date="2019-01" db="EMBL/GenBank/DDBJ databases">
        <title>Genome sequence of Bacillus glycinifermentans SRCM103574.</title>
        <authorList>
            <person name="Kong H.-J."/>
            <person name="Jeong S.-Y."/>
            <person name="Jeong D.-Y."/>
        </authorList>
    </citation>
    <scope>NUCLEOTIDE SEQUENCE [LARGE SCALE GENOMIC DNA]</scope>
    <source>
        <strain evidence="2 3">SRCM103574</strain>
        <plasmid evidence="2 3">unnamed1</plasmid>
    </source>
</reference>